<keyword evidence="1" id="KW-0472">Membrane</keyword>
<dbReference type="Proteomes" id="UP000242752">
    <property type="component" value="Unassembled WGS sequence"/>
</dbReference>
<protein>
    <submittedName>
        <fullName evidence="2">Uncharacterized protein</fullName>
    </submittedName>
</protein>
<dbReference type="EMBL" id="PPRF01000021">
    <property type="protein sequence ID" value="PNZ28550.1"/>
    <property type="molecule type" value="Genomic_DNA"/>
</dbReference>
<keyword evidence="3" id="KW-1185">Reference proteome</keyword>
<evidence type="ECO:0000313" key="2">
    <source>
        <dbReference type="EMBL" id="PNZ28550.1"/>
    </source>
</evidence>
<gene>
    <name evidence="2" type="ORF">CD122_04185</name>
</gene>
<reference evidence="2 3" key="1">
    <citation type="submission" date="2017-08" db="EMBL/GenBank/DDBJ databases">
        <title>Draft genome sequences of 64 type strains of genus Staph aureus.</title>
        <authorList>
            <person name="Cole K."/>
            <person name="Golubchik T."/>
            <person name="Russell J."/>
            <person name="Foster D."/>
            <person name="Llewelyn M."/>
            <person name="Wilson D."/>
            <person name="Crook D."/>
            <person name="Paul J."/>
        </authorList>
    </citation>
    <scope>NUCLEOTIDE SEQUENCE [LARGE SCALE GENOMIC DNA]</scope>
    <source>
        <strain evidence="2 3">DSM 21968</strain>
    </source>
</reference>
<comment type="caution">
    <text evidence="2">The sequence shown here is derived from an EMBL/GenBank/DDBJ whole genome shotgun (WGS) entry which is preliminary data.</text>
</comment>
<accession>A0A2K3YSI3</accession>
<keyword evidence="1" id="KW-0812">Transmembrane</keyword>
<feature type="transmembrane region" description="Helical" evidence="1">
    <location>
        <begin position="36"/>
        <end position="54"/>
    </location>
</feature>
<feature type="transmembrane region" description="Helical" evidence="1">
    <location>
        <begin position="6"/>
        <end position="24"/>
    </location>
</feature>
<dbReference type="AlphaFoldDB" id="A0A2K3YSI3"/>
<name>A0A2K3YSI3_9STAP</name>
<dbReference type="RefSeq" id="WP_103357751.1">
    <property type="nucleotide sequence ID" value="NZ_CP113107.1"/>
</dbReference>
<evidence type="ECO:0000256" key="1">
    <source>
        <dbReference type="SAM" id="Phobius"/>
    </source>
</evidence>
<proteinExistence type="predicted"/>
<sequence length="60" mass="6934">MNRFVYVLKLVLIAFLVSNTLRYIVSQSVISEHKIIFILVQTLLTLALWLFLVGKLPEKS</sequence>
<evidence type="ECO:0000313" key="3">
    <source>
        <dbReference type="Proteomes" id="UP000242752"/>
    </source>
</evidence>
<organism evidence="2 3">
    <name type="scientific">Staphylococcus rostri</name>
    <dbReference type="NCBI Taxonomy" id="522262"/>
    <lineage>
        <taxon>Bacteria</taxon>
        <taxon>Bacillati</taxon>
        <taxon>Bacillota</taxon>
        <taxon>Bacilli</taxon>
        <taxon>Bacillales</taxon>
        <taxon>Staphylococcaceae</taxon>
        <taxon>Staphylococcus</taxon>
    </lineage>
</organism>
<keyword evidence="1" id="KW-1133">Transmembrane helix</keyword>